<keyword evidence="1" id="KW-0489">Methyltransferase</keyword>
<dbReference type="InterPro" id="IPR029063">
    <property type="entry name" value="SAM-dependent_MTases_sf"/>
</dbReference>
<dbReference type="GO" id="GO:0010420">
    <property type="term" value="F:polyprenyldihydroxybenzoate methyltransferase activity"/>
    <property type="evidence" value="ECO:0007669"/>
    <property type="project" value="TreeGrafter"/>
</dbReference>
<dbReference type="Proteomes" id="UP000501568">
    <property type="component" value="Chromosome"/>
</dbReference>
<evidence type="ECO:0000313" key="1">
    <source>
        <dbReference type="EMBL" id="QIG81642.1"/>
    </source>
</evidence>
<dbReference type="GO" id="GO:0032259">
    <property type="term" value="P:methylation"/>
    <property type="evidence" value="ECO:0007669"/>
    <property type="project" value="UniProtKB-KW"/>
</dbReference>
<dbReference type="PANTHER" id="PTHR43464">
    <property type="entry name" value="METHYLTRANSFERASE"/>
    <property type="match status" value="1"/>
</dbReference>
<keyword evidence="1" id="KW-0808">Transferase</keyword>
<gene>
    <name evidence="1" type="ORF">G5C33_18865</name>
</gene>
<dbReference type="RefSeq" id="WP_165328569.1">
    <property type="nucleotide sequence ID" value="NZ_CP049109.1"/>
</dbReference>
<dbReference type="EMBL" id="CP049109">
    <property type="protein sequence ID" value="QIG81642.1"/>
    <property type="molecule type" value="Genomic_DNA"/>
</dbReference>
<dbReference type="AlphaFoldDB" id="A0A6G6Y9M5"/>
<evidence type="ECO:0000313" key="2">
    <source>
        <dbReference type="Proteomes" id="UP000501568"/>
    </source>
</evidence>
<accession>A0A6G6Y9M5</accession>
<dbReference type="Pfam" id="PF13489">
    <property type="entry name" value="Methyltransf_23"/>
    <property type="match status" value="1"/>
</dbReference>
<reference evidence="1 2" key="1">
    <citation type="submission" date="2020-02" db="EMBL/GenBank/DDBJ databases">
        <authorList>
            <person name="Zheng R.K."/>
            <person name="Sun C.M."/>
        </authorList>
    </citation>
    <scope>NUCLEOTIDE SEQUENCE [LARGE SCALE GENOMIC DNA]</scope>
    <source>
        <strain evidence="2">zrk23</strain>
    </source>
</reference>
<dbReference type="CDD" id="cd02440">
    <property type="entry name" value="AdoMet_MTases"/>
    <property type="match status" value="1"/>
</dbReference>
<protein>
    <submittedName>
        <fullName evidence="1">Class I SAM-dependent methyltransferase</fullName>
    </submittedName>
</protein>
<dbReference type="PANTHER" id="PTHR43464:SF23">
    <property type="entry name" value="JUVENILE HORMONE ACID O-METHYLTRANSFERASE"/>
    <property type="match status" value="1"/>
</dbReference>
<dbReference type="SUPFAM" id="SSF53335">
    <property type="entry name" value="S-adenosyl-L-methionine-dependent methyltransferases"/>
    <property type="match status" value="1"/>
</dbReference>
<name>A0A6G6Y9M5_9SPHN</name>
<dbReference type="KEGG" id="spzr:G5C33_18865"/>
<keyword evidence="2" id="KW-1185">Reference proteome</keyword>
<organism evidence="1 2">
    <name type="scientific">Stakelama tenebrarum</name>
    <dbReference type="NCBI Taxonomy" id="2711215"/>
    <lineage>
        <taxon>Bacteria</taxon>
        <taxon>Pseudomonadati</taxon>
        <taxon>Pseudomonadota</taxon>
        <taxon>Alphaproteobacteria</taxon>
        <taxon>Sphingomonadales</taxon>
        <taxon>Sphingomonadaceae</taxon>
        <taxon>Stakelama</taxon>
    </lineage>
</organism>
<dbReference type="Gene3D" id="3.40.50.150">
    <property type="entry name" value="Vaccinia Virus protein VP39"/>
    <property type="match status" value="1"/>
</dbReference>
<proteinExistence type="predicted"/>
<sequence>MDRIVYDRMAAHDTTHWWYRARRDVLADYLTRWGALPEAARILEIGCGTGHNLPMLAQFGEIDAIEIDEDAGRYAAERLGKPIGTAPLPELTGVERGAYDLVAVLDVIEHVENDVAALKAMAACLKPGGRILITVPAHQWMWSAHDVVNHHHRRYSKTTLTQSLRAAGLGWKKLGYFNSLLFPAAVAQRAVGKLTRKEDSDDSPPPAPLNMAFETIFRLERHLVGRVPLPPGLSIIALASPKG</sequence>